<evidence type="ECO:0008006" key="3">
    <source>
        <dbReference type="Google" id="ProtNLM"/>
    </source>
</evidence>
<name>A0A3S0P5Q9_9BACI</name>
<evidence type="ECO:0000313" key="2">
    <source>
        <dbReference type="Proteomes" id="UP000287910"/>
    </source>
</evidence>
<keyword evidence="2" id="KW-1185">Reference proteome</keyword>
<proteinExistence type="predicted"/>
<reference evidence="1 2" key="1">
    <citation type="submission" date="2018-12" db="EMBL/GenBank/DDBJ databases">
        <title>Lysinibacillus antri sp. nov., isolated from a cave soil.</title>
        <authorList>
            <person name="Narsing Rao M.P."/>
            <person name="Zhang H."/>
            <person name="Dong Z.-Y."/>
            <person name="Niu X.-K."/>
            <person name="Zhang K."/>
            <person name="Fang B.-Z."/>
            <person name="Kang Y.-Q."/>
            <person name="Xiao M."/>
            <person name="Li W.-J."/>
        </authorList>
    </citation>
    <scope>NUCLEOTIDE SEQUENCE [LARGE SCALE GENOMIC DNA]</scope>
    <source>
        <strain evidence="1 2">SYSU K30002</strain>
    </source>
</reference>
<accession>A0A3S0P5Q9</accession>
<gene>
    <name evidence="1" type="ORF">EK386_04475</name>
</gene>
<dbReference type="Proteomes" id="UP000287910">
    <property type="component" value="Unassembled WGS sequence"/>
</dbReference>
<organism evidence="1 2">
    <name type="scientific">Lysinibacillus antri</name>
    <dbReference type="NCBI Taxonomy" id="2498145"/>
    <lineage>
        <taxon>Bacteria</taxon>
        <taxon>Bacillati</taxon>
        <taxon>Bacillota</taxon>
        <taxon>Bacilli</taxon>
        <taxon>Bacillales</taxon>
        <taxon>Bacillaceae</taxon>
        <taxon>Lysinibacillus</taxon>
    </lineage>
</organism>
<evidence type="ECO:0000313" key="1">
    <source>
        <dbReference type="EMBL" id="RUL55585.1"/>
    </source>
</evidence>
<comment type="caution">
    <text evidence="1">The sequence shown here is derived from an EMBL/GenBank/DDBJ whole genome shotgun (WGS) entry which is preliminary data.</text>
</comment>
<protein>
    <recommendedName>
        <fullName evidence="3">DUF2642 domain-containing protein</fullName>
    </recommendedName>
</protein>
<sequence>MGGENILEGPILDENKLFEEMLGKTILLVTQSKQLSILGQTFRPIFTGKVVKVTNGYLTLNPVIIKMHNAPFYKFPTPLSFPFEHISLFTEFDMDRKIPLI</sequence>
<dbReference type="RefSeq" id="WP_126657825.1">
    <property type="nucleotide sequence ID" value="NZ_RYYR01000004.1"/>
</dbReference>
<dbReference type="AlphaFoldDB" id="A0A3S0P5Q9"/>
<dbReference type="EMBL" id="RYYR01000004">
    <property type="protein sequence ID" value="RUL55585.1"/>
    <property type="molecule type" value="Genomic_DNA"/>
</dbReference>